<feature type="signal peptide" evidence="1">
    <location>
        <begin position="1"/>
        <end position="17"/>
    </location>
</feature>
<reference evidence="2" key="2">
    <citation type="submission" date="2021-04" db="EMBL/GenBank/DDBJ databases">
        <authorList>
            <person name="Podell S."/>
        </authorList>
    </citation>
    <scope>NUCLEOTIDE SEQUENCE</scope>
    <source>
        <strain evidence="2">Hildebrandi</strain>
    </source>
</reference>
<comment type="caution">
    <text evidence="2">The sequence shown here is derived from an EMBL/GenBank/DDBJ whole genome shotgun (WGS) entry which is preliminary data.</text>
</comment>
<evidence type="ECO:0000256" key="1">
    <source>
        <dbReference type="SAM" id="SignalP"/>
    </source>
</evidence>
<keyword evidence="3" id="KW-1185">Reference proteome</keyword>
<feature type="chain" id="PRO_5039931199" evidence="1">
    <location>
        <begin position="18"/>
        <end position="153"/>
    </location>
</feature>
<sequence length="153" mass="16615">MKTSAVLFAAFVATASAFAPATPDRSVSTTTTTTSLSAESVPLANGAMSFNRVCREWRCKYEGDKGTSKSLEAIANAVEEFLPEIKKASKDITVNRLVCGSCLDFKLMMTVPLEDFGPWEESGFAPEKEFLDKIKAIDGVSQVETQTITNMEI</sequence>
<reference evidence="2" key="1">
    <citation type="journal article" date="2021" name="Sci. Rep.">
        <title>Diploid genomic architecture of Nitzschia inconspicua, an elite biomass production diatom.</title>
        <authorList>
            <person name="Oliver A."/>
            <person name="Podell S."/>
            <person name="Pinowska A."/>
            <person name="Traller J.C."/>
            <person name="Smith S.R."/>
            <person name="McClure R."/>
            <person name="Beliaev A."/>
            <person name="Bohutskyi P."/>
            <person name="Hill E.A."/>
            <person name="Rabines A."/>
            <person name="Zheng H."/>
            <person name="Allen L.Z."/>
            <person name="Kuo A."/>
            <person name="Grigoriev I.V."/>
            <person name="Allen A.E."/>
            <person name="Hazlebeck D."/>
            <person name="Allen E.E."/>
        </authorList>
    </citation>
    <scope>NUCLEOTIDE SEQUENCE</scope>
    <source>
        <strain evidence="2">Hildebrandi</strain>
    </source>
</reference>
<evidence type="ECO:0000313" key="2">
    <source>
        <dbReference type="EMBL" id="KAG7353171.1"/>
    </source>
</evidence>
<name>A0A9K3PNF6_9STRA</name>
<accession>A0A9K3PNF6</accession>
<dbReference type="EMBL" id="JAGRRH010000017">
    <property type="protein sequence ID" value="KAG7353171.1"/>
    <property type="molecule type" value="Genomic_DNA"/>
</dbReference>
<keyword evidence="1" id="KW-0732">Signal</keyword>
<dbReference type="AlphaFoldDB" id="A0A9K3PNF6"/>
<dbReference type="OrthoDB" id="497128at2759"/>
<dbReference type="Proteomes" id="UP000693970">
    <property type="component" value="Unassembled WGS sequence"/>
</dbReference>
<proteinExistence type="predicted"/>
<evidence type="ECO:0000313" key="3">
    <source>
        <dbReference type="Proteomes" id="UP000693970"/>
    </source>
</evidence>
<organism evidence="2 3">
    <name type="scientific">Nitzschia inconspicua</name>
    <dbReference type="NCBI Taxonomy" id="303405"/>
    <lineage>
        <taxon>Eukaryota</taxon>
        <taxon>Sar</taxon>
        <taxon>Stramenopiles</taxon>
        <taxon>Ochrophyta</taxon>
        <taxon>Bacillariophyta</taxon>
        <taxon>Bacillariophyceae</taxon>
        <taxon>Bacillariophycidae</taxon>
        <taxon>Bacillariales</taxon>
        <taxon>Bacillariaceae</taxon>
        <taxon>Nitzschia</taxon>
    </lineage>
</organism>
<gene>
    <name evidence="2" type="ORF">IV203_009219</name>
</gene>
<protein>
    <submittedName>
        <fullName evidence="2">Uncharacterized protein</fullName>
    </submittedName>
</protein>